<dbReference type="GO" id="GO:0006412">
    <property type="term" value="P:translation"/>
    <property type="evidence" value="ECO:0007669"/>
    <property type="project" value="InterPro"/>
</dbReference>
<comment type="function">
    <text evidence="6 8 9">Binds directly to 23S ribosomal RNA and is necessary for the in vitro assembly process of the 50S ribosomal subunit. It is not involved in the protein synthesizing functions of that subunit.</text>
</comment>
<dbReference type="Gene3D" id="1.10.1900.20">
    <property type="entry name" value="Ribosomal protein L20"/>
    <property type="match status" value="1"/>
</dbReference>
<evidence type="ECO:0000256" key="4">
    <source>
        <dbReference type="ARBA" id="ARBA00022980"/>
    </source>
</evidence>
<dbReference type="InterPro" id="IPR035566">
    <property type="entry name" value="Ribosomal_protein_bL20_C"/>
</dbReference>
<dbReference type="PANTHER" id="PTHR10986">
    <property type="entry name" value="39S RIBOSOMAL PROTEIN L20"/>
    <property type="match status" value="1"/>
</dbReference>
<dbReference type="HAMAP" id="MF_00382">
    <property type="entry name" value="Ribosomal_bL20"/>
    <property type="match status" value="1"/>
</dbReference>
<evidence type="ECO:0000256" key="6">
    <source>
        <dbReference type="ARBA" id="ARBA00024775"/>
    </source>
</evidence>
<keyword evidence="3 8" id="KW-0694">RNA-binding</keyword>
<dbReference type="OrthoDB" id="9808966at2"/>
<dbReference type="InterPro" id="IPR005813">
    <property type="entry name" value="Ribosomal_bL20"/>
</dbReference>
<dbReference type="PROSITE" id="PS00937">
    <property type="entry name" value="RIBOSOMAL_L20"/>
    <property type="match status" value="1"/>
</dbReference>
<evidence type="ECO:0000313" key="10">
    <source>
        <dbReference type="EMBL" id="MBC3889660.1"/>
    </source>
</evidence>
<evidence type="ECO:0000256" key="5">
    <source>
        <dbReference type="ARBA" id="ARBA00023274"/>
    </source>
</evidence>
<gene>
    <name evidence="8 10" type="primary">rplT</name>
    <name evidence="10" type="ORF">GH810_15225</name>
</gene>
<dbReference type="AlphaFoldDB" id="A0A923HYU6"/>
<dbReference type="EMBL" id="WJBD01000022">
    <property type="protein sequence ID" value="MBC3889660.1"/>
    <property type="molecule type" value="Genomic_DNA"/>
</dbReference>
<dbReference type="GO" id="GO:1990904">
    <property type="term" value="C:ribonucleoprotein complex"/>
    <property type="evidence" value="ECO:0007669"/>
    <property type="project" value="UniProtKB-KW"/>
</dbReference>
<keyword evidence="2 8" id="KW-0699">rRNA-binding</keyword>
<keyword evidence="4 8" id="KW-0689">Ribosomal protein</keyword>
<organism evidence="10 11">
    <name type="scientific">Acetobacterium paludosum</name>
    <dbReference type="NCBI Taxonomy" id="52693"/>
    <lineage>
        <taxon>Bacteria</taxon>
        <taxon>Bacillati</taxon>
        <taxon>Bacillota</taxon>
        <taxon>Clostridia</taxon>
        <taxon>Eubacteriales</taxon>
        <taxon>Eubacteriaceae</taxon>
        <taxon>Acetobacterium</taxon>
    </lineage>
</organism>
<dbReference type="NCBIfam" id="TIGR01032">
    <property type="entry name" value="rplT_bact"/>
    <property type="match status" value="1"/>
</dbReference>
<dbReference type="PRINTS" id="PR00062">
    <property type="entry name" value="RIBOSOMALL20"/>
</dbReference>
<accession>A0A923HYU6</accession>
<comment type="similarity">
    <text evidence="1 8 9">Belongs to the bacterial ribosomal protein bL20 family.</text>
</comment>
<evidence type="ECO:0000256" key="9">
    <source>
        <dbReference type="RuleBase" id="RU000560"/>
    </source>
</evidence>
<evidence type="ECO:0000313" key="11">
    <source>
        <dbReference type="Proteomes" id="UP000616595"/>
    </source>
</evidence>
<keyword evidence="11" id="KW-1185">Reference proteome</keyword>
<reference evidence="10" key="1">
    <citation type="submission" date="2019-10" db="EMBL/GenBank/DDBJ databases">
        <authorList>
            <person name="Ross D.E."/>
            <person name="Gulliver D."/>
        </authorList>
    </citation>
    <scope>NUCLEOTIDE SEQUENCE</scope>
    <source>
        <strain evidence="10">DER-2019</strain>
    </source>
</reference>
<evidence type="ECO:0000256" key="1">
    <source>
        <dbReference type="ARBA" id="ARBA00007698"/>
    </source>
</evidence>
<keyword evidence="5 8" id="KW-0687">Ribonucleoprotein</keyword>
<sequence>MMRIKKGVNAKRKHKKILKLAKGYYGAKSKLYRSANEAVMRALRSSYVGRKEKKRNFRRLWITRINAGTRMYDLSYSKFMFGLKQAGVEIDRKILADLAMNDADAFKDLVDISKKNLNQ</sequence>
<dbReference type="SUPFAM" id="SSF74731">
    <property type="entry name" value="Ribosomal protein L20"/>
    <property type="match status" value="1"/>
</dbReference>
<dbReference type="FunFam" id="1.10.1900.20:FF:000001">
    <property type="entry name" value="50S ribosomal protein L20"/>
    <property type="match status" value="1"/>
</dbReference>
<dbReference type="InterPro" id="IPR049946">
    <property type="entry name" value="RIBOSOMAL_L20_CS"/>
</dbReference>
<dbReference type="GO" id="GO:0005840">
    <property type="term" value="C:ribosome"/>
    <property type="evidence" value="ECO:0007669"/>
    <property type="project" value="UniProtKB-KW"/>
</dbReference>
<reference evidence="10" key="2">
    <citation type="submission" date="2020-10" db="EMBL/GenBank/DDBJ databases">
        <title>Comparative genomics of the Acetobacterium genus.</title>
        <authorList>
            <person name="Marshall C."/>
            <person name="May H."/>
            <person name="Norman S."/>
        </authorList>
    </citation>
    <scope>NUCLEOTIDE SEQUENCE</scope>
    <source>
        <strain evidence="10">DER-2019</strain>
    </source>
</reference>
<evidence type="ECO:0000256" key="7">
    <source>
        <dbReference type="ARBA" id="ARBA00035172"/>
    </source>
</evidence>
<evidence type="ECO:0000256" key="8">
    <source>
        <dbReference type="HAMAP-Rule" id="MF_00382"/>
    </source>
</evidence>
<evidence type="ECO:0000256" key="3">
    <source>
        <dbReference type="ARBA" id="ARBA00022884"/>
    </source>
</evidence>
<dbReference type="CDD" id="cd07026">
    <property type="entry name" value="Ribosomal_L20"/>
    <property type="match status" value="1"/>
</dbReference>
<dbReference type="Proteomes" id="UP000616595">
    <property type="component" value="Unassembled WGS sequence"/>
</dbReference>
<dbReference type="Gene3D" id="6.10.160.10">
    <property type="match status" value="1"/>
</dbReference>
<evidence type="ECO:0000256" key="2">
    <source>
        <dbReference type="ARBA" id="ARBA00022730"/>
    </source>
</evidence>
<dbReference type="GO" id="GO:0000027">
    <property type="term" value="P:ribosomal large subunit assembly"/>
    <property type="evidence" value="ECO:0007669"/>
    <property type="project" value="UniProtKB-UniRule"/>
</dbReference>
<dbReference type="GO" id="GO:0019843">
    <property type="term" value="F:rRNA binding"/>
    <property type="evidence" value="ECO:0007669"/>
    <property type="project" value="UniProtKB-UniRule"/>
</dbReference>
<name>A0A923HYU6_9FIRM</name>
<comment type="caution">
    <text evidence="10">The sequence shown here is derived from an EMBL/GenBank/DDBJ whole genome shotgun (WGS) entry which is preliminary data.</text>
</comment>
<proteinExistence type="inferred from homology"/>
<dbReference type="GO" id="GO:0003735">
    <property type="term" value="F:structural constituent of ribosome"/>
    <property type="evidence" value="ECO:0007669"/>
    <property type="project" value="InterPro"/>
</dbReference>
<dbReference type="Pfam" id="PF00453">
    <property type="entry name" value="Ribosomal_L20"/>
    <property type="match status" value="1"/>
</dbReference>
<protein>
    <recommendedName>
        <fullName evidence="7 8">Large ribosomal subunit protein bL20</fullName>
    </recommendedName>
</protein>